<keyword evidence="1" id="KW-0732">Signal</keyword>
<reference evidence="2 3" key="1">
    <citation type="journal article" date="2018" name="Int. J. Syst. Evol. Microbiol.">
        <title>Glycomyces paridis sp. nov., isolated from the medicinal plant Paris polyphylla.</title>
        <authorList>
            <person name="Fang X.M."/>
            <person name="Bai J.L."/>
            <person name="Su J."/>
            <person name="Zhao L.L."/>
            <person name="Liu H.Y."/>
            <person name="Ma B.P."/>
            <person name="Zhang Y.Q."/>
            <person name="Yu L.Y."/>
        </authorList>
    </citation>
    <scope>NUCLEOTIDE SEQUENCE [LARGE SCALE GENOMIC DNA]</scope>
    <source>
        <strain evidence="2 3">CPCC 204357</strain>
    </source>
</reference>
<dbReference type="EMBL" id="STGX01000014">
    <property type="protein sequence ID" value="THV26446.1"/>
    <property type="molecule type" value="Genomic_DNA"/>
</dbReference>
<dbReference type="OrthoDB" id="5176090at2"/>
<feature type="chain" id="PRO_5039501436" evidence="1">
    <location>
        <begin position="28"/>
        <end position="395"/>
    </location>
</feature>
<protein>
    <submittedName>
        <fullName evidence="2">Uncharacterized protein</fullName>
    </submittedName>
</protein>
<dbReference type="AlphaFoldDB" id="A0A4V4HNK9"/>
<evidence type="ECO:0000256" key="1">
    <source>
        <dbReference type="SAM" id="SignalP"/>
    </source>
</evidence>
<dbReference type="RefSeq" id="WP_136531075.1">
    <property type="nucleotide sequence ID" value="NZ_STGX01000014.1"/>
</dbReference>
<evidence type="ECO:0000313" key="2">
    <source>
        <dbReference type="EMBL" id="THV26446.1"/>
    </source>
</evidence>
<feature type="signal peptide" evidence="1">
    <location>
        <begin position="1"/>
        <end position="27"/>
    </location>
</feature>
<dbReference type="PROSITE" id="PS51257">
    <property type="entry name" value="PROKAR_LIPOPROTEIN"/>
    <property type="match status" value="1"/>
</dbReference>
<sequence>MRSPLARTRTGRIRGVGLALAALGALAACSPGGADADATGSGTEPGADAVTEAQRLYQIVNDNRAIDGELQEIEQRVAKRCMEDEGFDVHQPSAFPPADTTLYGAAGYLTGAPLRAVPTPEEAAEWGFGQWTDYVWSPENEQYKDELLTPEARAAFELPAEDYVEPDTSEWDAQGAEYQAEWIEAYTGAAVIEDSLKGPQEDSEAPMGGCELRMVETMYGEPYTVTETDDGENGEESYEFQVTHRPSPVYTIGEFQDFGSLYDEVAEQVVAFESCLIDAGYEGWELGEELFPPLWTYFGRMYDPAYFEEFGDEEGIETPEPPEDVPSDFLGVLELERAMAGDFAACGQDSGLREAIEQSWAAMLVDAYLPIETDLVAWQTEMQGHLDSAQDYLQE</sequence>
<accession>A0A4V4HNK9</accession>
<organism evidence="2 3">
    <name type="scientific">Glycomyces paridis</name>
    <dbReference type="NCBI Taxonomy" id="2126555"/>
    <lineage>
        <taxon>Bacteria</taxon>
        <taxon>Bacillati</taxon>
        <taxon>Actinomycetota</taxon>
        <taxon>Actinomycetes</taxon>
        <taxon>Glycomycetales</taxon>
        <taxon>Glycomycetaceae</taxon>
        <taxon>Glycomyces</taxon>
    </lineage>
</organism>
<dbReference type="Proteomes" id="UP000305792">
    <property type="component" value="Unassembled WGS sequence"/>
</dbReference>
<evidence type="ECO:0000313" key="3">
    <source>
        <dbReference type="Proteomes" id="UP000305792"/>
    </source>
</evidence>
<proteinExistence type="predicted"/>
<name>A0A4V4HNK9_9ACTN</name>
<keyword evidence="3" id="KW-1185">Reference proteome</keyword>
<comment type="caution">
    <text evidence="2">The sequence shown here is derived from an EMBL/GenBank/DDBJ whole genome shotgun (WGS) entry which is preliminary data.</text>
</comment>
<gene>
    <name evidence="2" type="ORF">E9998_17960</name>
</gene>